<dbReference type="Proteomes" id="UP000807115">
    <property type="component" value="Chromosome 8"/>
</dbReference>
<comment type="caution">
    <text evidence="1">The sequence shown here is derived from an EMBL/GenBank/DDBJ whole genome shotgun (WGS) entry which is preliminary data.</text>
</comment>
<evidence type="ECO:0000313" key="2">
    <source>
        <dbReference type="Proteomes" id="UP000807115"/>
    </source>
</evidence>
<dbReference type="AlphaFoldDB" id="A0A921QHX9"/>
<proteinExistence type="predicted"/>
<reference evidence="1" key="1">
    <citation type="journal article" date="2019" name="BMC Genomics">
        <title>A new reference genome for Sorghum bicolor reveals high levels of sequence similarity between sweet and grain genotypes: implications for the genetics of sugar metabolism.</title>
        <authorList>
            <person name="Cooper E.A."/>
            <person name="Brenton Z.W."/>
            <person name="Flinn B.S."/>
            <person name="Jenkins J."/>
            <person name="Shu S."/>
            <person name="Flowers D."/>
            <person name="Luo F."/>
            <person name="Wang Y."/>
            <person name="Xia P."/>
            <person name="Barry K."/>
            <person name="Daum C."/>
            <person name="Lipzen A."/>
            <person name="Yoshinaga Y."/>
            <person name="Schmutz J."/>
            <person name="Saski C."/>
            <person name="Vermerris W."/>
            <person name="Kresovich S."/>
        </authorList>
    </citation>
    <scope>NUCLEOTIDE SEQUENCE</scope>
</reference>
<reference evidence="1" key="2">
    <citation type="submission" date="2020-10" db="EMBL/GenBank/DDBJ databases">
        <authorList>
            <person name="Cooper E.A."/>
            <person name="Brenton Z.W."/>
            <person name="Flinn B.S."/>
            <person name="Jenkins J."/>
            <person name="Shu S."/>
            <person name="Flowers D."/>
            <person name="Luo F."/>
            <person name="Wang Y."/>
            <person name="Xia P."/>
            <person name="Barry K."/>
            <person name="Daum C."/>
            <person name="Lipzen A."/>
            <person name="Yoshinaga Y."/>
            <person name="Schmutz J."/>
            <person name="Saski C."/>
            <person name="Vermerris W."/>
            <person name="Kresovich S."/>
        </authorList>
    </citation>
    <scope>NUCLEOTIDE SEQUENCE</scope>
</reference>
<sequence>MTTQTEAEADAIYRFLRHKTNVLGYSVIDIDYSTLARLVSEINKYNEETNELLLCASKAATMIQQVHKDISKMYTDFLKQIPCDEIMEVQISVNNRLISTEAYYMAAKHGLHIFKQNKQS</sequence>
<evidence type="ECO:0000313" key="1">
    <source>
        <dbReference type="EMBL" id="KAG0520740.1"/>
    </source>
</evidence>
<dbReference type="EMBL" id="CM027687">
    <property type="protein sequence ID" value="KAG0520740.1"/>
    <property type="molecule type" value="Genomic_DNA"/>
</dbReference>
<organism evidence="1 2">
    <name type="scientific">Sorghum bicolor</name>
    <name type="common">Sorghum</name>
    <name type="synonym">Sorghum vulgare</name>
    <dbReference type="NCBI Taxonomy" id="4558"/>
    <lineage>
        <taxon>Eukaryota</taxon>
        <taxon>Viridiplantae</taxon>
        <taxon>Streptophyta</taxon>
        <taxon>Embryophyta</taxon>
        <taxon>Tracheophyta</taxon>
        <taxon>Spermatophyta</taxon>
        <taxon>Magnoliopsida</taxon>
        <taxon>Liliopsida</taxon>
        <taxon>Poales</taxon>
        <taxon>Poaceae</taxon>
        <taxon>PACMAD clade</taxon>
        <taxon>Panicoideae</taxon>
        <taxon>Andropogonodae</taxon>
        <taxon>Andropogoneae</taxon>
        <taxon>Sorghinae</taxon>
        <taxon>Sorghum</taxon>
    </lineage>
</organism>
<accession>A0A921QHX9</accession>
<name>A0A921QHX9_SORBI</name>
<gene>
    <name evidence="1" type="ORF">BDA96_08G100300</name>
</gene>
<protein>
    <submittedName>
        <fullName evidence="1">Uncharacterized protein</fullName>
    </submittedName>
</protein>